<sequence length="126" mass="14284">MAMVEMMMSSHIGICNKREFGENFKMEERILGDLIVELDGKSGFDPVKYLDEKTPVEYGPLCSDTVTRFIQYHSFDASLLEPLTAKVLVSTTNRRFLGRMVHEEVQIYLALPYTAAASTVCVSMFM</sequence>
<evidence type="ECO:0000313" key="3">
    <source>
        <dbReference type="Proteomes" id="UP001412067"/>
    </source>
</evidence>
<evidence type="ECO:0000313" key="2">
    <source>
        <dbReference type="EMBL" id="KAK8969392.1"/>
    </source>
</evidence>
<keyword evidence="3" id="KW-1185">Reference proteome</keyword>
<evidence type="ECO:0000256" key="1">
    <source>
        <dbReference type="ARBA" id="ARBA00023004"/>
    </source>
</evidence>
<dbReference type="InterPro" id="IPR015931">
    <property type="entry name" value="Acnase/IPM_dHydase_lsu_aba_1/3"/>
</dbReference>
<gene>
    <name evidence="2" type="primary">IIL1</name>
    <name evidence="2" type="ORF">KSP40_PGU003935</name>
</gene>
<proteinExistence type="predicted"/>
<accession>A0ABR2MYW3</accession>
<dbReference type="InterPro" id="IPR050067">
    <property type="entry name" value="IPM_dehydratase_rel_enz"/>
</dbReference>
<dbReference type="PANTHER" id="PTHR43822:SF2">
    <property type="entry name" value="HOMOACONITASE, MITOCHONDRIAL"/>
    <property type="match status" value="1"/>
</dbReference>
<dbReference type="SUPFAM" id="SSF53732">
    <property type="entry name" value="Aconitase iron-sulfur domain"/>
    <property type="match status" value="1"/>
</dbReference>
<organism evidence="2 3">
    <name type="scientific">Platanthera guangdongensis</name>
    <dbReference type="NCBI Taxonomy" id="2320717"/>
    <lineage>
        <taxon>Eukaryota</taxon>
        <taxon>Viridiplantae</taxon>
        <taxon>Streptophyta</taxon>
        <taxon>Embryophyta</taxon>
        <taxon>Tracheophyta</taxon>
        <taxon>Spermatophyta</taxon>
        <taxon>Magnoliopsida</taxon>
        <taxon>Liliopsida</taxon>
        <taxon>Asparagales</taxon>
        <taxon>Orchidaceae</taxon>
        <taxon>Orchidoideae</taxon>
        <taxon>Orchideae</taxon>
        <taxon>Orchidinae</taxon>
        <taxon>Platanthera</taxon>
    </lineage>
</organism>
<dbReference type="Gene3D" id="3.30.499.10">
    <property type="entry name" value="Aconitase, domain 3"/>
    <property type="match status" value="1"/>
</dbReference>
<dbReference type="InterPro" id="IPR036008">
    <property type="entry name" value="Aconitase_4Fe-4S_dom"/>
</dbReference>
<protein>
    <submittedName>
        <fullName evidence="2">3-isopropylmalate dehydratase</fullName>
    </submittedName>
</protein>
<keyword evidence="1" id="KW-0408">Iron</keyword>
<dbReference type="EMBL" id="JBBWWR010000003">
    <property type="protein sequence ID" value="KAK8969392.1"/>
    <property type="molecule type" value="Genomic_DNA"/>
</dbReference>
<reference evidence="2 3" key="1">
    <citation type="journal article" date="2022" name="Nat. Plants">
        <title>Genomes of leafy and leafless Platanthera orchids illuminate the evolution of mycoheterotrophy.</title>
        <authorList>
            <person name="Li M.H."/>
            <person name="Liu K.W."/>
            <person name="Li Z."/>
            <person name="Lu H.C."/>
            <person name="Ye Q.L."/>
            <person name="Zhang D."/>
            <person name="Wang J.Y."/>
            <person name="Li Y.F."/>
            <person name="Zhong Z.M."/>
            <person name="Liu X."/>
            <person name="Yu X."/>
            <person name="Liu D.K."/>
            <person name="Tu X.D."/>
            <person name="Liu B."/>
            <person name="Hao Y."/>
            <person name="Liao X.Y."/>
            <person name="Jiang Y.T."/>
            <person name="Sun W.H."/>
            <person name="Chen J."/>
            <person name="Chen Y.Q."/>
            <person name="Ai Y."/>
            <person name="Zhai J.W."/>
            <person name="Wu S.S."/>
            <person name="Zhou Z."/>
            <person name="Hsiao Y.Y."/>
            <person name="Wu W.L."/>
            <person name="Chen Y.Y."/>
            <person name="Lin Y.F."/>
            <person name="Hsu J.L."/>
            <person name="Li C.Y."/>
            <person name="Wang Z.W."/>
            <person name="Zhao X."/>
            <person name="Zhong W.Y."/>
            <person name="Ma X.K."/>
            <person name="Ma L."/>
            <person name="Huang J."/>
            <person name="Chen G.Z."/>
            <person name="Huang M.Z."/>
            <person name="Huang L."/>
            <person name="Peng D.H."/>
            <person name="Luo Y.B."/>
            <person name="Zou S.Q."/>
            <person name="Chen S.P."/>
            <person name="Lan S."/>
            <person name="Tsai W.C."/>
            <person name="Van de Peer Y."/>
            <person name="Liu Z.J."/>
        </authorList>
    </citation>
    <scope>NUCLEOTIDE SEQUENCE [LARGE SCALE GENOMIC DNA]</scope>
    <source>
        <strain evidence="2">Lor288</strain>
    </source>
</reference>
<comment type="caution">
    <text evidence="2">The sequence shown here is derived from an EMBL/GenBank/DDBJ whole genome shotgun (WGS) entry which is preliminary data.</text>
</comment>
<dbReference type="Proteomes" id="UP001412067">
    <property type="component" value="Unassembled WGS sequence"/>
</dbReference>
<dbReference type="PANTHER" id="PTHR43822">
    <property type="entry name" value="HOMOACONITASE, MITOCHONDRIAL-RELATED"/>
    <property type="match status" value="1"/>
</dbReference>
<name>A0ABR2MYW3_9ASPA</name>